<feature type="region of interest" description="Disordered" evidence="1">
    <location>
        <begin position="71"/>
        <end position="90"/>
    </location>
</feature>
<feature type="compositionally biased region" description="Polar residues" evidence="1">
    <location>
        <begin position="74"/>
        <end position="88"/>
    </location>
</feature>
<accession>A0A510NWD1</accession>
<evidence type="ECO:0000256" key="1">
    <source>
        <dbReference type="SAM" id="MobiDB-lite"/>
    </source>
</evidence>
<evidence type="ECO:0000313" key="3">
    <source>
        <dbReference type="Proteomes" id="UP000053095"/>
    </source>
</evidence>
<feature type="compositionally biased region" description="Low complexity" evidence="1">
    <location>
        <begin position="7"/>
        <end position="19"/>
    </location>
</feature>
<dbReference type="EMBL" id="DF933814">
    <property type="protein sequence ID" value="GAM36570.1"/>
    <property type="molecule type" value="Genomic_DNA"/>
</dbReference>
<feature type="region of interest" description="Disordered" evidence="1">
    <location>
        <begin position="1"/>
        <end position="32"/>
    </location>
</feature>
<protein>
    <submittedName>
        <fullName evidence="2">Uncharacterized protein</fullName>
    </submittedName>
</protein>
<name>A0A510NWD1_TALPI</name>
<sequence>MDSPNATPRLRGPTPGTTTGRKRKADNELSDNIHTIRGRQRKQSLEAKGPLYVQLDREKRNDNQAINRAKKRLVNSTEYQQAAPTDQQAMEEKLKDDVLRERYQNNRGARWFIERHGYELDPSNNWEDIMDEDDTTGDHDDLENSPKAASDNRALKEMAIPNSLHRDHLIATTSKLQPIFLSLLKKYIPSYTHQNVFRGLHNGQPVVKKRGVKPVLFVRYRYQDRLNEAIKNHTHQAYNESRNKNGAKIFRFWRAFWFIVAREALKKEEKTRIKVPNLPPHKYYSSQQISMFKAFVAADSRNWYDLPGPMDWWPDSYDFGKWDIEDSKIAGYRLACEYFNEYSSVQTPNDFHTLSWTPAEFHLSR</sequence>
<dbReference type="AlphaFoldDB" id="A0A510NWD1"/>
<gene>
    <name evidence="2" type="ORF">TCE0_018r05756</name>
</gene>
<dbReference type="Proteomes" id="UP000053095">
    <property type="component" value="Unassembled WGS sequence"/>
</dbReference>
<organism evidence="2 3">
    <name type="scientific">Talaromyces pinophilus</name>
    <name type="common">Penicillium pinophilum</name>
    <dbReference type="NCBI Taxonomy" id="128442"/>
    <lineage>
        <taxon>Eukaryota</taxon>
        <taxon>Fungi</taxon>
        <taxon>Dikarya</taxon>
        <taxon>Ascomycota</taxon>
        <taxon>Pezizomycotina</taxon>
        <taxon>Eurotiomycetes</taxon>
        <taxon>Eurotiomycetidae</taxon>
        <taxon>Eurotiales</taxon>
        <taxon>Trichocomaceae</taxon>
        <taxon>Talaromyces</taxon>
        <taxon>Talaromyces sect. Talaromyces</taxon>
    </lineage>
</organism>
<keyword evidence="3" id="KW-1185">Reference proteome</keyword>
<proteinExistence type="predicted"/>
<feature type="region of interest" description="Disordered" evidence="1">
    <location>
        <begin position="124"/>
        <end position="153"/>
    </location>
</feature>
<reference evidence="3" key="1">
    <citation type="journal article" date="2015" name="Genome Announc.">
        <title>Draft genome sequence of Talaromyces cellulolyticus strain Y-94, a source of lignocellulosic biomass-degrading enzymes.</title>
        <authorList>
            <person name="Fujii T."/>
            <person name="Koike H."/>
            <person name="Sawayama S."/>
            <person name="Yano S."/>
            <person name="Inoue H."/>
        </authorList>
    </citation>
    <scope>NUCLEOTIDE SEQUENCE [LARGE SCALE GENOMIC DNA]</scope>
    <source>
        <strain evidence="3">Y-94</strain>
    </source>
</reference>
<evidence type="ECO:0000313" key="2">
    <source>
        <dbReference type="EMBL" id="GAM36570.1"/>
    </source>
</evidence>